<evidence type="ECO:0000313" key="11">
    <source>
        <dbReference type="EMBL" id="ABQ13866.1"/>
    </source>
</evidence>
<feature type="disulfide bond" description="Redox-active" evidence="8">
    <location>
        <begin position="53"/>
        <end position="56"/>
    </location>
</feature>
<evidence type="ECO:0000256" key="7">
    <source>
        <dbReference type="PIRNR" id="PIRNR001488"/>
    </source>
</evidence>
<organism evidence="11 12">
    <name type="scientific">Dichelobacter nodosus (strain VCS1703A)</name>
    <dbReference type="NCBI Taxonomy" id="246195"/>
    <lineage>
        <taxon>Bacteria</taxon>
        <taxon>Pseudomonadati</taxon>
        <taxon>Pseudomonadota</taxon>
        <taxon>Gammaproteobacteria</taxon>
        <taxon>Cardiobacteriales</taxon>
        <taxon>Cardiobacteriaceae</taxon>
        <taxon>Dichelobacter</taxon>
    </lineage>
</organism>
<name>A5EVM8_DICNV</name>
<keyword evidence="3 9" id="KW-0732">Signal</keyword>
<feature type="chain" id="PRO_5002680809" description="Thiol:disulfide interchange protein" evidence="9">
    <location>
        <begin position="21"/>
        <end position="203"/>
    </location>
</feature>
<evidence type="ECO:0000256" key="6">
    <source>
        <dbReference type="ARBA" id="ARBA00023284"/>
    </source>
</evidence>
<comment type="subcellular location">
    <subcellularLocation>
        <location evidence="1 7">Periplasm</location>
    </subcellularLocation>
</comment>
<dbReference type="Proteomes" id="UP000000248">
    <property type="component" value="Chromosome"/>
</dbReference>
<dbReference type="PANTHER" id="PTHR35891:SF2">
    <property type="entry name" value="THIOL:DISULFIDE INTERCHANGE PROTEIN DSBA"/>
    <property type="match status" value="1"/>
</dbReference>
<dbReference type="InterPro" id="IPR013766">
    <property type="entry name" value="Thioredoxin_domain"/>
</dbReference>
<evidence type="ECO:0000256" key="1">
    <source>
        <dbReference type="ARBA" id="ARBA00004418"/>
    </source>
</evidence>
<dbReference type="KEGG" id="dno:DNO_0511"/>
<evidence type="ECO:0000256" key="8">
    <source>
        <dbReference type="PIRSR" id="PIRSR001488-1"/>
    </source>
</evidence>
<feature type="domain" description="Thioredoxin" evidence="10">
    <location>
        <begin position="11"/>
        <end position="200"/>
    </location>
</feature>
<dbReference type="GO" id="GO:0042597">
    <property type="term" value="C:periplasmic space"/>
    <property type="evidence" value="ECO:0007669"/>
    <property type="project" value="UniProtKB-SubCell"/>
</dbReference>
<dbReference type="PROSITE" id="PS51352">
    <property type="entry name" value="THIOREDOXIN_2"/>
    <property type="match status" value="1"/>
</dbReference>
<dbReference type="CDD" id="cd03019">
    <property type="entry name" value="DsbA_DsbA"/>
    <property type="match status" value="1"/>
</dbReference>
<proteinExistence type="inferred from homology"/>
<dbReference type="eggNOG" id="COG1651">
    <property type="taxonomic scope" value="Bacteria"/>
</dbReference>
<dbReference type="PANTHER" id="PTHR35891">
    <property type="entry name" value="THIOL:DISULFIDE INTERCHANGE PROTEIN DSBA"/>
    <property type="match status" value="1"/>
</dbReference>
<reference evidence="11 12" key="1">
    <citation type="journal article" date="2007" name="Nat. Biotechnol.">
        <title>Genome sequence and identification of candidate vaccine antigens from the animal pathogen Dichelobacter nodosus.</title>
        <authorList>
            <person name="Myers G.S."/>
            <person name="Parker D."/>
            <person name="Al-Hasani K."/>
            <person name="Kennan R.M."/>
            <person name="Seemann T."/>
            <person name="Ren Q."/>
            <person name="Badger J.H."/>
            <person name="Selengut J.D."/>
            <person name="Deboy R.T."/>
            <person name="Tettelin H."/>
            <person name="Boyce J.D."/>
            <person name="McCarl V.P."/>
            <person name="Han X."/>
            <person name="Nelson W.C."/>
            <person name="Madupu R."/>
            <person name="Mohamoud Y."/>
            <person name="Holley T."/>
            <person name="Fedorova N."/>
            <person name="Khouri H."/>
            <person name="Bottomley S.P."/>
            <person name="Whittington R.J."/>
            <person name="Adler B."/>
            <person name="Songer J.G."/>
            <person name="Rood J.I."/>
            <person name="Paulsen I.T."/>
        </authorList>
    </citation>
    <scope>NUCLEOTIDE SEQUENCE [LARGE SCALE GENOMIC DNA]</scope>
    <source>
        <strain evidence="11 12">VCS1703A</strain>
    </source>
</reference>
<evidence type="ECO:0000256" key="9">
    <source>
        <dbReference type="SAM" id="SignalP"/>
    </source>
</evidence>
<evidence type="ECO:0000313" key="12">
    <source>
        <dbReference type="Proteomes" id="UP000000248"/>
    </source>
</evidence>
<evidence type="ECO:0000259" key="10">
    <source>
        <dbReference type="PROSITE" id="PS51352"/>
    </source>
</evidence>
<dbReference type="Pfam" id="PF01323">
    <property type="entry name" value="DSBA"/>
    <property type="match status" value="1"/>
</dbReference>
<evidence type="ECO:0000256" key="4">
    <source>
        <dbReference type="ARBA" id="ARBA00022764"/>
    </source>
</evidence>
<keyword evidence="5 7" id="KW-1015">Disulfide bond</keyword>
<dbReference type="STRING" id="246195.DNO_0511"/>
<evidence type="ECO:0000256" key="5">
    <source>
        <dbReference type="ARBA" id="ARBA00023157"/>
    </source>
</evidence>
<keyword evidence="6" id="KW-0676">Redox-active center</keyword>
<dbReference type="AlphaFoldDB" id="A5EVM8"/>
<dbReference type="InterPro" id="IPR036249">
    <property type="entry name" value="Thioredoxin-like_sf"/>
</dbReference>
<dbReference type="InterPro" id="IPR001853">
    <property type="entry name" value="DSBA-like_thioredoxin_dom"/>
</dbReference>
<keyword evidence="4 7" id="KW-0574">Periplasm</keyword>
<dbReference type="PIRSF" id="PIRSF001488">
    <property type="entry name" value="Tdi_protein"/>
    <property type="match status" value="1"/>
</dbReference>
<feature type="signal peptide" evidence="9">
    <location>
        <begin position="1"/>
        <end position="20"/>
    </location>
</feature>
<dbReference type="RefSeq" id="WP_012030846.1">
    <property type="nucleotide sequence ID" value="NC_009446.1"/>
</dbReference>
<dbReference type="OrthoDB" id="9784896at2"/>
<dbReference type="SUPFAM" id="SSF52833">
    <property type="entry name" value="Thioredoxin-like"/>
    <property type="match status" value="1"/>
</dbReference>
<dbReference type="GO" id="GO:0016491">
    <property type="term" value="F:oxidoreductase activity"/>
    <property type="evidence" value="ECO:0007669"/>
    <property type="project" value="InterPro"/>
</dbReference>
<protein>
    <recommendedName>
        <fullName evidence="7">Thiol:disulfide interchange protein</fullName>
    </recommendedName>
</protein>
<evidence type="ECO:0000256" key="3">
    <source>
        <dbReference type="ARBA" id="ARBA00022729"/>
    </source>
</evidence>
<sequence length="203" mass="23357">MFKRFSLFAWLLLLSFTASAQLKFTEGTDYRVLKEPVATVDAPTVMEFFWFACGHCYHIQPEVEKWLKDGKPENVVFEQIPAQIGNPIWDLPARAFYVMQALKLDAADDYFAAIHKGKQRDLIGSEKGIKKYFIAKGFSEDAVEKAWTSFDVEQKLKRAKQIFERSGLEGVPAFIVNGKYVVEINDDIEKMFELINNLSQRKD</sequence>
<accession>A5EVM8</accession>
<dbReference type="InterPro" id="IPR050824">
    <property type="entry name" value="Thiol_disulfide_DsbA"/>
</dbReference>
<dbReference type="InterPro" id="IPR023205">
    <property type="entry name" value="DsbA/DsbL"/>
</dbReference>
<dbReference type="HOGENOM" id="CLU_088255_1_0_6"/>
<dbReference type="EMBL" id="CP000513">
    <property type="protein sequence ID" value="ABQ13866.1"/>
    <property type="molecule type" value="Genomic_DNA"/>
</dbReference>
<keyword evidence="12" id="KW-1185">Reference proteome</keyword>
<evidence type="ECO:0000256" key="2">
    <source>
        <dbReference type="ARBA" id="ARBA00005791"/>
    </source>
</evidence>
<comment type="similarity">
    <text evidence="2">Belongs to the thioredoxin family. DsbA subfamily.</text>
</comment>
<gene>
    <name evidence="11" type="primary">dsbA</name>
    <name evidence="11" type="ordered locus">DNO_0511</name>
</gene>
<dbReference type="Gene3D" id="3.40.30.10">
    <property type="entry name" value="Glutaredoxin"/>
    <property type="match status" value="1"/>
</dbReference>